<accession>A0ABY6HJV5</accession>
<dbReference type="SUPFAM" id="SSF52540">
    <property type="entry name" value="P-loop containing nucleoside triphosphate hydrolases"/>
    <property type="match status" value="2"/>
</dbReference>
<dbReference type="Proteomes" id="UP001208689">
    <property type="component" value="Chromosome"/>
</dbReference>
<evidence type="ECO:0000313" key="1">
    <source>
        <dbReference type="EMBL" id="UYP43811.1"/>
    </source>
</evidence>
<organism evidence="1 2">
    <name type="scientific">Candidatus Lokiarchaeum ossiferum</name>
    <dbReference type="NCBI Taxonomy" id="2951803"/>
    <lineage>
        <taxon>Archaea</taxon>
        <taxon>Promethearchaeati</taxon>
        <taxon>Promethearchaeota</taxon>
        <taxon>Promethearchaeia</taxon>
        <taxon>Promethearchaeales</taxon>
        <taxon>Promethearchaeaceae</taxon>
        <taxon>Candidatus Lokiarchaeum</taxon>
    </lineage>
</organism>
<proteinExistence type="predicted"/>
<keyword evidence="2" id="KW-1185">Reference proteome</keyword>
<dbReference type="EMBL" id="CP104013">
    <property type="protein sequence ID" value="UYP43811.1"/>
    <property type="molecule type" value="Genomic_DNA"/>
</dbReference>
<sequence>MDTERLFMKADQAQIYEVKNYITKYFLTKFDELDKKPDELSYKDFYDELYVKSSQEDIIADNIGFQNAPILILGYAGSGKTTTTHKILLEKKIKQIVHFCYVDFQRPEYKDRLHQYLEPLDIDGFKRDFKKIVKEEIKNQFYSNLDSFFKLSKHILNGKDFFPQKEIAFELYSKKCKTRLCENFSKCYRRNSNKVPIFEKFLFTCFRDDFYLILKKVKKNLSVKHLISGISQFSCEEGDYRKFILFFDNLDSLPLKFQRFYLQSILETHRSLDMSGYCVGTLRPESLVDSFPKKGDQIENDAHTHILYDYHLNHFEPPEEYFENLTESKLAKIKKEQYFNDKEFIAKLLFKRYRYAFISWIRNKYPFYDIKIRDFNEYNKKVDISFRFDQLFSYTKKQLPQTFNVEEFNIFLSIWNVLFLLMNKVSYLFNKERLFSILNLDIRNFNVDICNFLDYIMTSSDPKKSKKNVYQIIKKRAVKLESLIYSWISNKKNKIKIINIVDFYKYKSDKAHNCFLKYLILVYLLKKSVGDQDLDFDKTIPPLSEFTANLVQVQALVTDFAQIGFNDSEEITKSLADLCNKENGYLTTDMIEIIQENIKNQKQVIKMTDHILIMPKGYIMGFQTTHKYTIIVKSIFESMSKKYSDTDFTNIKPFHVYQDLKFLQSIANQHLDGIEAVKKTMKKTYPKDWFERYQNKFCLTHLELNRIIYSHRKYLTSVLDIDTEIESSDRAMINQLLPVFSKLESRYDLQVKNIVKGGSCRKIKLDLPTITL</sequence>
<gene>
    <name evidence="1" type="ORF">NEF87_000096</name>
</gene>
<evidence type="ECO:0008006" key="3">
    <source>
        <dbReference type="Google" id="ProtNLM"/>
    </source>
</evidence>
<evidence type="ECO:0000313" key="2">
    <source>
        <dbReference type="Proteomes" id="UP001208689"/>
    </source>
</evidence>
<protein>
    <recommendedName>
        <fullName evidence="3">AAA+ ATPase domain-containing protein</fullName>
    </recommendedName>
</protein>
<name>A0ABY6HJV5_9ARCH</name>
<dbReference type="Gene3D" id="3.40.50.300">
    <property type="entry name" value="P-loop containing nucleotide triphosphate hydrolases"/>
    <property type="match status" value="1"/>
</dbReference>
<dbReference type="InterPro" id="IPR027417">
    <property type="entry name" value="P-loop_NTPase"/>
</dbReference>
<reference evidence="1" key="1">
    <citation type="submission" date="2022-09" db="EMBL/GenBank/DDBJ databases">
        <title>Actin cytoskeleton and complex cell architecture in an #Asgard archaeon.</title>
        <authorList>
            <person name="Ponce Toledo R.I."/>
            <person name="Schleper C."/>
            <person name="Rodrigues Oliveira T."/>
            <person name="Wollweber F."/>
            <person name="Xu J."/>
            <person name="Rittmann S."/>
            <person name="Klingl A."/>
            <person name="Pilhofer M."/>
        </authorList>
    </citation>
    <scope>NUCLEOTIDE SEQUENCE</scope>
    <source>
        <strain evidence="1">B-35</strain>
    </source>
</reference>